<accession>A0A2A2TKY5</accession>
<evidence type="ECO:0000313" key="3">
    <source>
        <dbReference type="Proteomes" id="UP000218238"/>
    </source>
</evidence>
<keyword evidence="3" id="KW-1185">Reference proteome</keyword>
<proteinExistence type="predicted"/>
<reference evidence="2 3" key="1">
    <citation type="submission" date="2017-08" db="EMBL/GenBank/DDBJ databases">
        <title>Draft genome sequence of filamentous cyanobacterium Calothrix elsteri CCALA 953.</title>
        <authorList>
            <person name="Gagunashvili A.N."/>
            <person name="Elster J."/>
            <person name="Andresson O.S."/>
        </authorList>
    </citation>
    <scope>NUCLEOTIDE SEQUENCE [LARGE SCALE GENOMIC DNA]</scope>
    <source>
        <strain evidence="2 3">CCALA 953</strain>
    </source>
</reference>
<gene>
    <name evidence="2" type="ORF">CK510_08780</name>
</gene>
<evidence type="ECO:0000313" key="2">
    <source>
        <dbReference type="EMBL" id="PAX57917.1"/>
    </source>
</evidence>
<organism evidence="2 3">
    <name type="scientific">Brunnivagina elsteri CCALA 953</name>
    <dbReference type="NCBI Taxonomy" id="987040"/>
    <lineage>
        <taxon>Bacteria</taxon>
        <taxon>Bacillati</taxon>
        <taxon>Cyanobacteriota</taxon>
        <taxon>Cyanophyceae</taxon>
        <taxon>Nostocales</taxon>
        <taxon>Calotrichaceae</taxon>
        <taxon>Brunnivagina</taxon>
    </lineage>
</organism>
<dbReference type="EMBL" id="NTFS01000069">
    <property type="protein sequence ID" value="PAX57917.1"/>
    <property type="molecule type" value="Genomic_DNA"/>
</dbReference>
<protein>
    <submittedName>
        <fullName evidence="2">Uncharacterized protein</fullName>
    </submittedName>
</protein>
<feature type="transmembrane region" description="Helical" evidence="1">
    <location>
        <begin position="50"/>
        <end position="71"/>
    </location>
</feature>
<name>A0A2A2TKY5_9CYAN</name>
<evidence type="ECO:0000256" key="1">
    <source>
        <dbReference type="SAM" id="Phobius"/>
    </source>
</evidence>
<comment type="caution">
    <text evidence="2">The sequence shown here is derived from an EMBL/GenBank/DDBJ whole genome shotgun (WGS) entry which is preliminary data.</text>
</comment>
<keyword evidence="1" id="KW-0812">Transmembrane</keyword>
<dbReference type="AlphaFoldDB" id="A0A2A2TKY5"/>
<keyword evidence="1" id="KW-1133">Transmembrane helix</keyword>
<dbReference type="Proteomes" id="UP000218238">
    <property type="component" value="Unassembled WGS sequence"/>
</dbReference>
<sequence length="158" mass="17026">MIGLVGAVAVTHFETRLLAVSIGFSPRYGVGCWGVRRTKAGLGLGSRMNYFPLLLFLTLSFSPLLLFYPVACSQASIISSDSVNSILSLSYSKTKPILNKVQAQRIILTLTSTNGLIVDVISQQTLIYTAKSALAQLTVGIALILKSLEIKFKQSVSD</sequence>
<keyword evidence="1" id="KW-0472">Membrane</keyword>